<proteinExistence type="predicted"/>
<reference evidence="2" key="2">
    <citation type="submission" date="2015-01" db="EMBL/GenBank/DDBJ databases">
        <title>Evolutionary Origins and Diversification of the Mycorrhizal Mutualists.</title>
        <authorList>
            <consortium name="DOE Joint Genome Institute"/>
            <consortium name="Mycorrhizal Genomics Consortium"/>
            <person name="Kohler A."/>
            <person name="Kuo A."/>
            <person name="Nagy L.G."/>
            <person name="Floudas D."/>
            <person name="Copeland A."/>
            <person name="Barry K.W."/>
            <person name="Cichocki N."/>
            <person name="Veneault-Fourrey C."/>
            <person name="LaButti K."/>
            <person name="Lindquist E.A."/>
            <person name="Lipzen A."/>
            <person name="Lundell T."/>
            <person name="Morin E."/>
            <person name="Murat C."/>
            <person name="Riley R."/>
            <person name="Ohm R."/>
            <person name="Sun H."/>
            <person name="Tunlid A."/>
            <person name="Henrissat B."/>
            <person name="Grigoriev I.V."/>
            <person name="Hibbett D.S."/>
            <person name="Martin F."/>
        </authorList>
    </citation>
    <scope>NUCLEOTIDE SEQUENCE [LARGE SCALE GENOMIC DNA]</scope>
    <source>
        <strain evidence="2">LaAM-08-1</strain>
    </source>
</reference>
<dbReference type="AlphaFoldDB" id="A0A0C9WYN6"/>
<dbReference type="Proteomes" id="UP000054477">
    <property type="component" value="Unassembled WGS sequence"/>
</dbReference>
<accession>A0A0C9WYN6</accession>
<protein>
    <submittedName>
        <fullName evidence="1">Uncharacterized protein</fullName>
    </submittedName>
</protein>
<dbReference type="EMBL" id="KN838811">
    <property type="protein sequence ID" value="KIJ94063.1"/>
    <property type="molecule type" value="Genomic_DNA"/>
</dbReference>
<name>A0A0C9WYN6_9AGAR</name>
<sequence length="76" mass="8383">MPIAERIMCQSALESMASHPPLSPRLQLAVIVNDSLEGLMGMRPYWVKDQDITVNDLLARPVIEAIPVDDALPITD</sequence>
<organism evidence="1 2">
    <name type="scientific">Laccaria amethystina LaAM-08-1</name>
    <dbReference type="NCBI Taxonomy" id="1095629"/>
    <lineage>
        <taxon>Eukaryota</taxon>
        <taxon>Fungi</taxon>
        <taxon>Dikarya</taxon>
        <taxon>Basidiomycota</taxon>
        <taxon>Agaricomycotina</taxon>
        <taxon>Agaricomycetes</taxon>
        <taxon>Agaricomycetidae</taxon>
        <taxon>Agaricales</taxon>
        <taxon>Agaricineae</taxon>
        <taxon>Hydnangiaceae</taxon>
        <taxon>Laccaria</taxon>
    </lineage>
</organism>
<evidence type="ECO:0000313" key="2">
    <source>
        <dbReference type="Proteomes" id="UP000054477"/>
    </source>
</evidence>
<evidence type="ECO:0000313" key="1">
    <source>
        <dbReference type="EMBL" id="KIJ94063.1"/>
    </source>
</evidence>
<reference evidence="1 2" key="1">
    <citation type="submission" date="2014-04" db="EMBL/GenBank/DDBJ databases">
        <authorList>
            <consortium name="DOE Joint Genome Institute"/>
            <person name="Kuo A."/>
            <person name="Kohler A."/>
            <person name="Nagy L.G."/>
            <person name="Floudas D."/>
            <person name="Copeland A."/>
            <person name="Barry K.W."/>
            <person name="Cichocki N."/>
            <person name="Veneault-Fourrey C."/>
            <person name="LaButti K."/>
            <person name="Lindquist E.A."/>
            <person name="Lipzen A."/>
            <person name="Lundell T."/>
            <person name="Morin E."/>
            <person name="Murat C."/>
            <person name="Sun H."/>
            <person name="Tunlid A."/>
            <person name="Henrissat B."/>
            <person name="Grigoriev I.V."/>
            <person name="Hibbett D.S."/>
            <person name="Martin F."/>
            <person name="Nordberg H.P."/>
            <person name="Cantor M.N."/>
            <person name="Hua S.X."/>
        </authorList>
    </citation>
    <scope>NUCLEOTIDE SEQUENCE [LARGE SCALE GENOMIC DNA]</scope>
    <source>
        <strain evidence="1 2">LaAM-08-1</strain>
    </source>
</reference>
<gene>
    <name evidence="1" type="ORF">K443DRAFT_12418</name>
</gene>
<keyword evidence="2" id="KW-1185">Reference proteome</keyword>
<dbReference type="HOGENOM" id="CLU_2654874_0_0_1"/>